<sequence>MRTTEPGARRAPHLTPLSMASFLTALLASATACAEEPAALDAIVVTGRRTAARLEDTPQRVEDIERTPTRELADLLKKNASVDVIQYPGNLSGVGIRGVRLEFSGINKRWLPLIDGRPAMSTNPSLVNLDQIERIEVLKGPASALYGAQAMGGVVNLITRESHGGVAGTGQISLGEFDLKELRGRIGGSLSDALDFDYAGSWFDRGDFSAGQGVERPNTAYRQQNHALRLGLAPALDWRLRAKTDLYRGRDIATPGDIAYGLNPAHARSLS</sequence>
<dbReference type="InterPro" id="IPR036942">
    <property type="entry name" value="Beta-barrel_TonB_sf"/>
</dbReference>
<keyword evidence="14" id="KW-0732">Signal</keyword>
<dbReference type="PANTHER" id="PTHR32552">
    <property type="entry name" value="FERRICHROME IRON RECEPTOR-RELATED"/>
    <property type="match status" value="1"/>
</dbReference>
<organism evidence="16 18">
    <name type="scientific">Methylibium petroleiphilum (strain ATCC BAA-1232 / LMG 22953 / PM1)</name>
    <dbReference type="NCBI Taxonomy" id="420662"/>
    <lineage>
        <taxon>Bacteria</taxon>
        <taxon>Pseudomonadati</taxon>
        <taxon>Pseudomonadota</taxon>
        <taxon>Betaproteobacteria</taxon>
        <taxon>Burkholderiales</taxon>
        <taxon>Sphaerotilaceae</taxon>
        <taxon>Methylibium</taxon>
    </lineage>
</organism>
<evidence type="ECO:0000256" key="11">
    <source>
        <dbReference type="ARBA" id="ARBA00023170"/>
    </source>
</evidence>
<evidence type="ECO:0000256" key="8">
    <source>
        <dbReference type="ARBA" id="ARBA00023065"/>
    </source>
</evidence>
<keyword evidence="3 13" id="KW-0813">Transport</keyword>
<evidence type="ECO:0000256" key="6">
    <source>
        <dbReference type="ARBA" id="ARBA00022692"/>
    </source>
</evidence>
<keyword evidence="9" id="KW-0798">TonB box</keyword>
<dbReference type="PROSITE" id="PS52016">
    <property type="entry name" value="TONB_DEPENDENT_REC_3"/>
    <property type="match status" value="1"/>
</dbReference>
<dbReference type="HOGENOM" id="CLU_1026048_0_0_4"/>
<dbReference type="InterPro" id="IPR037066">
    <property type="entry name" value="Plug_dom_sf"/>
</dbReference>
<keyword evidence="4 13" id="KW-1134">Transmembrane beta strand</keyword>
<dbReference type="GO" id="GO:0006826">
    <property type="term" value="P:iron ion transport"/>
    <property type="evidence" value="ECO:0007669"/>
    <property type="project" value="UniProtKB-KW"/>
</dbReference>
<keyword evidence="5" id="KW-0410">Iron transport</keyword>
<dbReference type="EMBL" id="CP000556">
    <property type="protein sequence ID" value="ABM97223.1"/>
    <property type="molecule type" value="Genomic_DNA"/>
</dbReference>
<reference evidence="16" key="2">
    <citation type="submission" date="2007-01" db="EMBL/GenBank/DDBJ databases">
        <authorList>
            <person name="Copeland A."/>
            <person name="Lucas S."/>
            <person name="Lapidus A."/>
            <person name="Barry K."/>
            <person name="Detter J.C."/>
            <person name="Glavina del Rio T."/>
            <person name="Hammon N."/>
            <person name="Dalin E."/>
            <person name="Tice H."/>
            <person name="Pitluck S."/>
            <person name="Chain P."/>
            <person name="Malfatti S."/>
            <person name="Shin M."/>
            <person name="Vergez L."/>
            <person name="Schmutz J."/>
            <person name="Larimer F."/>
            <person name="Land M."/>
            <person name="Hauser L."/>
            <person name="Richardson P."/>
        </authorList>
    </citation>
    <scope>NUCLEOTIDE SEQUENCE</scope>
    <source>
        <strain evidence="16">PM1</strain>
        <plasmid evidence="16">RPME01</plasmid>
    </source>
</reference>
<dbReference type="PROSITE" id="PS51257">
    <property type="entry name" value="PROKAR_LIPOPROTEIN"/>
    <property type="match status" value="1"/>
</dbReference>
<evidence type="ECO:0000313" key="18">
    <source>
        <dbReference type="Proteomes" id="UP000000366"/>
    </source>
</evidence>
<protein>
    <submittedName>
        <fullName evidence="16">TonB-dependent outer membrane cobalamin receptor</fullName>
    </submittedName>
</protein>
<evidence type="ECO:0000256" key="14">
    <source>
        <dbReference type="SAM" id="SignalP"/>
    </source>
</evidence>
<keyword evidence="7" id="KW-0408">Iron</keyword>
<dbReference type="Proteomes" id="UP000000366">
    <property type="component" value="Plasmid RPME01"/>
</dbReference>
<evidence type="ECO:0000313" key="17">
    <source>
        <dbReference type="EMBL" id="ABM97257.1"/>
    </source>
</evidence>
<keyword evidence="6 13" id="KW-0812">Transmembrane</keyword>
<accession>A2SNT4</accession>
<dbReference type="PANTHER" id="PTHR32552:SF81">
    <property type="entry name" value="TONB-DEPENDENT OUTER MEMBRANE RECEPTOR"/>
    <property type="match status" value="1"/>
</dbReference>
<feature type="signal peptide" evidence="14">
    <location>
        <begin position="1"/>
        <end position="34"/>
    </location>
</feature>
<evidence type="ECO:0000256" key="9">
    <source>
        <dbReference type="ARBA" id="ARBA00023077"/>
    </source>
</evidence>
<keyword evidence="10 13" id="KW-0472">Membrane</keyword>
<dbReference type="eggNOG" id="COG4206">
    <property type="taxonomic scope" value="Bacteria"/>
</dbReference>
<keyword evidence="8" id="KW-0406">Ion transport</keyword>
<dbReference type="GO" id="GO:0009279">
    <property type="term" value="C:cell outer membrane"/>
    <property type="evidence" value="ECO:0007669"/>
    <property type="project" value="UniProtKB-SubCell"/>
</dbReference>
<dbReference type="InterPro" id="IPR039426">
    <property type="entry name" value="TonB-dep_rcpt-like"/>
</dbReference>
<evidence type="ECO:0000256" key="2">
    <source>
        <dbReference type="ARBA" id="ARBA00009810"/>
    </source>
</evidence>
<evidence type="ECO:0000259" key="15">
    <source>
        <dbReference type="Pfam" id="PF07715"/>
    </source>
</evidence>
<evidence type="ECO:0000256" key="3">
    <source>
        <dbReference type="ARBA" id="ARBA00022448"/>
    </source>
</evidence>
<keyword evidence="18" id="KW-1185">Reference proteome</keyword>
<feature type="domain" description="TonB-dependent receptor plug" evidence="15">
    <location>
        <begin position="62"/>
        <end position="154"/>
    </location>
</feature>
<comment type="similarity">
    <text evidence="2 13">Belongs to the TonB-dependent receptor family.</text>
</comment>
<feature type="chain" id="PRO_5007633964" evidence="14">
    <location>
        <begin position="35"/>
        <end position="271"/>
    </location>
</feature>
<keyword evidence="16" id="KW-0614">Plasmid</keyword>
<geneLocation type="plasmid" evidence="16 18">
    <name>RPME01</name>
</geneLocation>
<dbReference type="InterPro" id="IPR012910">
    <property type="entry name" value="Plug_dom"/>
</dbReference>
<keyword evidence="12 13" id="KW-0998">Cell outer membrane</keyword>
<evidence type="ECO:0000256" key="1">
    <source>
        <dbReference type="ARBA" id="ARBA00004571"/>
    </source>
</evidence>
<evidence type="ECO:0000256" key="5">
    <source>
        <dbReference type="ARBA" id="ARBA00022496"/>
    </source>
</evidence>
<evidence type="ECO:0000256" key="4">
    <source>
        <dbReference type="ARBA" id="ARBA00022452"/>
    </source>
</evidence>
<evidence type="ECO:0000256" key="10">
    <source>
        <dbReference type="ARBA" id="ARBA00023136"/>
    </source>
</evidence>
<dbReference type="Gene3D" id="2.170.130.10">
    <property type="entry name" value="TonB-dependent receptor, plug domain"/>
    <property type="match status" value="1"/>
</dbReference>
<name>A2SNT4_METPP</name>
<dbReference type="EMBL" id="CP000556">
    <property type="protein sequence ID" value="ABM97257.1"/>
    <property type="molecule type" value="Genomic_DNA"/>
</dbReference>
<evidence type="ECO:0000256" key="12">
    <source>
        <dbReference type="ARBA" id="ARBA00023237"/>
    </source>
</evidence>
<evidence type="ECO:0000313" key="16">
    <source>
        <dbReference type="EMBL" id="ABM97223.1"/>
    </source>
</evidence>
<dbReference type="KEGG" id="mpt:Mpe_B0448"/>
<comment type="subcellular location">
    <subcellularLocation>
        <location evidence="1 13">Cell outer membrane</location>
        <topology evidence="1 13">Multi-pass membrane protein</topology>
    </subcellularLocation>
</comment>
<dbReference type="SUPFAM" id="SSF56935">
    <property type="entry name" value="Porins"/>
    <property type="match status" value="1"/>
</dbReference>
<dbReference type="Gene3D" id="2.40.170.20">
    <property type="entry name" value="TonB-dependent receptor, beta-barrel domain"/>
    <property type="match status" value="1"/>
</dbReference>
<evidence type="ECO:0000256" key="7">
    <source>
        <dbReference type="ARBA" id="ARBA00023004"/>
    </source>
</evidence>
<gene>
    <name evidence="16" type="primary">btuB</name>
    <name evidence="16" type="ordered locus">Mpe_B0448</name>
    <name evidence="17" type="ordered locus">Mpe_B0483</name>
</gene>
<keyword evidence="11 16" id="KW-0675">Receptor</keyword>
<reference evidence="16 18" key="1">
    <citation type="journal article" date="2007" name="J. Bacteriol.">
        <title>Whole-genome analysis of the methyl tert-butyl ether-degrading beta-proteobacterium Methylibium petroleiphilum PM1.</title>
        <authorList>
            <person name="Kane S.R."/>
            <person name="Chakicherla A.Y."/>
            <person name="Chain P.S.G."/>
            <person name="Schmidt R."/>
            <person name="Shin M.W."/>
            <person name="Legler T.C."/>
            <person name="Scow K.M."/>
            <person name="Larimer F.W."/>
            <person name="Lucas S.M."/>
            <person name="Richardson P.M."/>
            <person name="Hristova K.R."/>
        </authorList>
    </citation>
    <scope>NUCLEOTIDE SEQUENCE [LARGE SCALE GENOMIC DNA]</scope>
    <source>
        <strain evidence="18">ATCC BAA-1232 / LMG 22953 / PM1</strain>
        <plasmid evidence="16">PM1</plasmid>
        <plasmid evidence="16 18">RPME01</plasmid>
    </source>
</reference>
<dbReference type="AlphaFoldDB" id="A2SNT4"/>
<evidence type="ECO:0000256" key="13">
    <source>
        <dbReference type="PROSITE-ProRule" id="PRU01360"/>
    </source>
</evidence>
<proteinExistence type="inferred from homology"/>
<dbReference type="KEGG" id="mpt:Mpe_B0483"/>
<dbReference type="Pfam" id="PF07715">
    <property type="entry name" value="Plug"/>
    <property type="match status" value="1"/>
</dbReference>